<evidence type="ECO:0000256" key="4">
    <source>
        <dbReference type="SAM" id="MobiDB-lite"/>
    </source>
</evidence>
<keyword evidence="1" id="KW-0304">Gas vesicle</keyword>
<dbReference type="Proteomes" id="UP000316706">
    <property type="component" value="Unassembled WGS sequence"/>
</dbReference>
<dbReference type="GO" id="GO:0031412">
    <property type="term" value="P:gas vesicle organization"/>
    <property type="evidence" value="ECO:0007669"/>
    <property type="project" value="InterPro"/>
</dbReference>
<name>A0A543IGC6_9ACTN</name>
<dbReference type="RefSeq" id="WP_141969890.1">
    <property type="nucleotide sequence ID" value="NZ_VFPO01000001.1"/>
</dbReference>
<dbReference type="InterPro" id="IPR009430">
    <property type="entry name" value="GvpL/GvpF"/>
</dbReference>
<dbReference type="OrthoDB" id="146444at2"/>
<comment type="similarity">
    <text evidence="3">Belongs to the gas vesicle GvpF/GvpL family.</text>
</comment>
<keyword evidence="6" id="KW-1185">Reference proteome</keyword>
<protein>
    <submittedName>
        <fullName evidence="5">Gas vesicle protein GvpL/GvpF</fullName>
    </submittedName>
</protein>
<evidence type="ECO:0000313" key="6">
    <source>
        <dbReference type="Proteomes" id="UP000316706"/>
    </source>
</evidence>
<evidence type="ECO:0000256" key="1">
    <source>
        <dbReference type="ARBA" id="ARBA00022987"/>
    </source>
</evidence>
<proteinExistence type="inferred from homology"/>
<gene>
    <name evidence="5" type="ORF">FHX41_3317</name>
</gene>
<dbReference type="PANTHER" id="PTHR36852">
    <property type="entry name" value="PROTEIN GVPL 2"/>
    <property type="match status" value="1"/>
</dbReference>
<evidence type="ECO:0000313" key="5">
    <source>
        <dbReference type="EMBL" id="TQM69619.1"/>
    </source>
</evidence>
<dbReference type="Pfam" id="PF06386">
    <property type="entry name" value="GvpL_GvpF"/>
    <property type="match status" value="1"/>
</dbReference>
<reference evidence="5 6" key="1">
    <citation type="submission" date="2019-06" db="EMBL/GenBank/DDBJ databases">
        <title>Sequencing the genomes of 1000 actinobacteria strains.</title>
        <authorList>
            <person name="Klenk H.-P."/>
        </authorList>
    </citation>
    <scope>NUCLEOTIDE SEQUENCE [LARGE SCALE GENOMIC DNA]</scope>
    <source>
        <strain evidence="5 6">DSM 45043</strain>
    </source>
</reference>
<evidence type="ECO:0000256" key="3">
    <source>
        <dbReference type="ARBA" id="ARBA00035643"/>
    </source>
</evidence>
<sequence>MSREALYVYAVLADPGDGAGPRGAGIDGAPLRLVRAAGCGLAALVHEAPAQPYQGPDDDVRRWIRAHDEAVENMRRAAGGVLPMTFNVLVAPGPDGDAETRLRAWLRDRGDDLRRRLGRLRGRAEYRVEITLDSAEVAADDASVLEIEERMRDASPGLRRLLGKQLDAKRKAAADVLADELHADARRRLSAVAEDLADRRRAVRGPGEIDVLSLALLVHDDEVENLGLVLADLQDAHHAVRVRFLGPWPPYSFTEDELTSPSPTPAQRPPLSGIDRSAGGPQA</sequence>
<dbReference type="GO" id="GO:0031411">
    <property type="term" value="C:gas vesicle"/>
    <property type="evidence" value="ECO:0007669"/>
    <property type="project" value="UniProtKB-SubCell"/>
</dbReference>
<dbReference type="EMBL" id="VFPO01000001">
    <property type="protein sequence ID" value="TQM69619.1"/>
    <property type="molecule type" value="Genomic_DNA"/>
</dbReference>
<comment type="subcellular location">
    <subcellularLocation>
        <location evidence="2">Gas vesicle</location>
    </subcellularLocation>
</comment>
<feature type="region of interest" description="Disordered" evidence="4">
    <location>
        <begin position="254"/>
        <end position="283"/>
    </location>
</feature>
<organism evidence="5 6">
    <name type="scientific">Actinomadura hallensis</name>
    <dbReference type="NCBI Taxonomy" id="337895"/>
    <lineage>
        <taxon>Bacteria</taxon>
        <taxon>Bacillati</taxon>
        <taxon>Actinomycetota</taxon>
        <taxon>Actinomycetes</taxon>
        <taxon>Streptosporangiales</taxon>
        <taxon>Thermomonosporaceae</taxon>
        <taxon>Actinomadura</taxon>
    </lineage>
</organism>
<accession>A0A543IGC6</accession>
<evidence type="ECO:0000256" key="2">
    <source>
        <dbReference type="ARBA" id="ARBA00035108"/>
    </source>
</evidence>
<dbReference type="AlphaFoldDB" id="A0A543IGC6"/>
<dbReference type="PANTHER" id="PTHR36852:SF1">
    <property type="entry name" value="PROTEIN GVPL 2"/>
    <property type="match status" value="1"/>
</dbReference>
<comment type="caution">
    <text evidence="5">The sequence shown here is derived from an EMBL/GenBank/DDBJ whole genome shotgun (WGS) entry which is preliminary data.</text>
</comment>